<dbReference type="Proteomes" id="UP000540519">
    <property type="component" value="Unassembled WGS sequence"/>
</dbReference>
<dbReference type="AlphaFoldDB" id="A0A7X3D1J9"/>
<accession>A0A7X3D1J9</accession>
<reference evidence="1 2" key="1">
    <citation type="journal article" date="2019" name="Mar. Drugs">
        <title>Comparative Genomics and CAZyme Genome Repertoires of Marine Zobellia amurskyensis KMM 3526(T) and Zobellia laminariae KMM 3676(T).</title>
        <authorList>
            <person name="Chernysheva N."/>
            <person name="Bystritskaya E."/>
            <person name="Stenkova A."/>
            <person name="Golovkin I."/>
            <person name="Nedashkovskaya O."/>
            <person name="Isaeva M."/>
        </authorList>
    </citation>
    <scope>NUCLEOTIDE SEQUENCE [LARGE SCALE GENOMIC DNA]</scope>
    <source>
        <strain evidence="1 2">KMM 3526</strain>
    </source>
</reference>
<evidence type="ECO:0000313" key="1">
    <source>
        <dbReference type="EMBL" id="MUH35613.1"/>
    </source>
</evidence>
<protein>
    <recommendedName>
        <fullName evidence="3">Glycine dehydrogenase</fullName>
    </recommendedName>
</protein>
<evidence type="ECO:0008006" key="3">
    <source>
        <dbReference type="Google" id="ProtNLM"/>
    </source>
</evidence>
<keyword evidence="2" id="KW-1185">Reference proteome</keyword>
<gene>
    <name evidence="1" type="ORF">D9O36_07165</name>
</gene>
<proteinExistence type="predicted"/>
<dbReference type="EMBL" id="RCNR01000010">
    <property type="protein sequence ID" value="MUH35613.1"/>
    <property type="molecule type" value="Genomic_DNA"/>
</dbReference>
<evidence type="ECO:0000313" key="2">
    <source>
        <dbReference type="Proteomes" id="UP000540519"/>
    </source>
</evidence>
<organism evidence="1 2">
    <name type="scientific">Zobellia amurskyensis</name>
    <dbReference type="NCBI Taxonomy" id="248905"/>
    <lineage>
        <taxon>Bacteria</taxon>
        <taxon>Pseudomonadati</taxon>
        <taxon>Bacteroidota</taxon>
        <taxon>Flavobacteriia</taxon>
        <taxon>Flavobacteriales</taxon>
        <taxon>Flavobacteriaceae</taxon>
        <taxon>Zobellia</taxon>
    </lineage>
</organism>
<name>A0A7X3D1J9_9FLAO</name>
<sequence>MISCEKAAIICNKTQYREATFVEKIKLRFHILMCSVCSKATKQNTQLTTLCQKADLHSLTEEEKLKMKQILEKGD</sequence>
<comment type="caution">
    <text evidence="1">The sequence shown here is derived from an EMBL/GenBank/DDBJ whole genome shotgun (WGS) entry which is preliminary data.</text>
</comment>